<gene>
    <name evidence="2" type="ORF">UU50_C0003G0020</name>
</gene>
<dbReference type="Proteomes" id="UP000033930">
    <property type="component" value="Unassembled WGS sequence"/>
</dbReference>
<accession>A0A0G0XS16</accession>
<dbReference type="EMBL" id="LCAW01000003">
    <property type="protein sequence ID" value="KKR99715.1"/>
    <property type="molecule type" value="Genomic_DNA"/>
</dbReference>
<protein>
    <submittedName>
        <fullName evidence="2">Uncharacterized protein</fullName>
    </submittedName>
</protein>
<comment type="caution">
    <text evidence="2">The sequence shown here is derived from an EMBL/GenBank/DDBJ whole genome shotgun (WGS) entry which is preliminary data.</text>
</comment>
<name>A0A0G0XS16_9BACT</name>
<feature type="region of interest" description="Disordered" evidence="1">
    <location>
        <begin position="1"/>
        <end position="20"/>
    </location>
</feature>
<proteinExistence type="predicted"/>
<evidence type="ECO:0000313" key="2">
    <source>
        <dbReference type="EMBL" id="KKR99715.1"/>
    </source>
</evidence>
<dbReference type="AlphaFoldDB" id="A0A0G0XS16"/>
<evidence type="ECO:0000313" key="3">
    <source>
        <dbReference type="Proteomes" id="UP000033930"/>
    </source>
</evidence>
<evidence type="ECO:0000256" key="1">
    <source>
        <dbReference type="SAM" id="MobiDB-lite"/>
    </source>
</evidence>
<organism evidence="2 3">
    <name type="scientific">Candidatus Uhrbacteria bacterium GW2011_GWC1_41_20</name>
    <dbReference type="NCBI Taxonomy" id="1618983"/>
    <lineage>
        <taxon>Bacteria</taxon>
        <taxon>Candidatus Uhriibacteriota</taxon>
    </lineage>
</organism>
<reference evidence="2 3" key="1">
    <citation type="journal article" date="2015" name="Nature">
        <title>rRNA introns, odd ribosomes, and small enigmatic genomes across a large radiation of phyla.</title>
        <authorList>
            <person name="Brown C.T."/>
            <person name="Hug L.A."/>
            <person name="Thomas B.C."/>
            <person name="Sharon I."/>
            <person name="Castelle C.J."/>
            <person name="Singh A."/>
            <person name="Wilkins M.J."/>
            <person name="Williams K.H."/>
            <person name="Banfield J.F."/>
        </authorList>
    </citation>
    <scope>NUCLEOTIDE SEQUENCE [LARGE SCALE GENOMIC DNA]</scope>
</reference>
<sequence length="57" mass="6753">MQNSELPISQEQKEDPRTIGNQQTLQALCKTHCTQRDKVKTRPRARFSYFIFFCVFS</sequence>
<feature type="compositionally biased region" description="Polar residues" evidence="1">
    <location>
        <begin position="1"/>
        <end position="10"/>
    </location>
</feature>